<dbReference type="InterPro" id="IPR036237">
    <property type="entry name" value="Xyl_isomerase-like_sf"/>
</dbReference>
<evidence type="ECO:0000256" key="3">
    <source>
        <dbReference type="PIRSR" id="PIRSR006241-50"/>
    </source>
</evidence>
<feature type="active site" description="Proton donor/acceptor" evidence="3">
    <location>
        <position position="134"/>
    </location>
</feature>
<dbReference type="PIRSF" id="PIRSF006241">
    <property type="entry name" value="HyI"/>
    <property type="match status" value="1"/>
</dbReference>
<evidence type="ECO:0000256" key="1">
    <source>
        <dbReference type="ARBA" id="ARBA00023235"/>
    </source>
</evidence>
<reference evidence="5 6" key="1">
    <citation type="submission" date="2023-10" db="EMBL/GenBank/DDBJ databases">
        <title>Rubellicoccus peritrichatus gen. nov., sp. nov., isolated from an algae of coral reef tank.</title>
        <authorList>
            <person name="Luo J."/>
        </authorList>
    </citation>
    <scope>NUCLEOTIDE SEQUENCE [LARGE SCALE GENOMIC DNA]</scope>
    <source>
        <strain evidence="5 6">CR14</strain>
    </source>
</reference>
<protein>
    <submittedName>
        <fullName evidence="5">TIM barrel protein</fullName>
    </submittedName>
</protein>
<feature type="domain" description="Xylose isomerase-like TIM barrel" evidence="4">
    <location>
        <begin position="21"/>
        <end position="245"/>
    </location>
</feature>
<gene>
    <name evidence="5" type="ORF">RZN69_14070</name>
</gene>
<dbReference type="PANTHER" id="PTHR43489">
    <property type="entry name" value="ISOMERASE"/>
    <property type="match status" value="1"/>
</dbReference>
<dbReference type="RefSeq" id="WP_317831747.1">
    <property type="nucleotide sequence ID" value="NZ_CP136920.1"/>
</dbReference>
<evidence type="ECO:0000256" key="2">
    <source>
        <dbReference type="PIRNR" id="PIRNR006241"/>
    </source>
</evidence>
<evidence type="ECO:0000313" key="6">
    <source>
        <dbReference type="Proteomes" id="UP001304300"/>
    </source>
</evidence>
<dbReference type="Pfam" id="PF01261">
    <property type="entry name" value="AP_endonuc_2"/>
    <property type="match status" value="1"/>
</dbReference>
<dbReference type="Proteomes" id="UP001304300">
    <property type="component" value="Chromosome"/>
</dbReference>
<dbReference type="KEGG" id="puo:RZN69_14070"/>
<feature type="active site" description="Proton donor/acceptor" evidence="3">
    <location>
        <position position="233"/>
    </location>
</feature>
<dbReference type="InterPro" id="IPR013022">
    <property type="entry name" value="Xyl_isomerase-like_TIM-brl"/>
</dbReference>
<dbReference type="PANTHER" id="PTHR43489:SF3">
    <property type="entry name" value="XYLOSE ISOMERASE DOMAIN PROTEIN TIM BARREL"/>
    <property type="match status" value="1"/>
</dbReference>
<evidence type="ECO:0000313" key="5">
    <source>
        <dbReference type="EMBL" id="WOO39746.1"/>
    </source>
</evidence>
<dbReference type="GO" id="GO:0016853">
    <property type="term" value="F:isomerase activity"/>
    <property type="evidence" value="ECO:0007669"/>
    <property type="project" value="UniProtKB-KW"/>
</dbReference>
<dbReference type="InterPro" id="IPR050417">
    <property type="entry name" value="Sugar_Epim/Isomerase"/>
</dbReference>
<proteinExistence type="inferred from homology"/>
<organism evidence="5 6">
    <name type="scientific">Rubellicoccus peritrichatus</name>
    <dbReference type="NCBI Taxonomy" id="3080537"/>
    <lineage>
        <taxon>Bacteria</taxon>
        <taxon>Pseudomonadati</taxon>
        <taxon>Verrucomicrobiota</taxon>
        <taxon>Opitutia</taxon>
        <taxon>Puniceicoccales</taxon>
        <taxon>Cerasicoccaceae</taxon>
        <taxon>Rubellicoccus</taxon>
    </lineage>
</organism>
<dbReference type="Gene3D" id="3.20.20.150">
    <property type="entry name" value="Divalent-metal-dependent TIM barrel enzymes"/>
    <property type="match status" value="1"/>
</dbReference>
<name>A0AAQ3L638_9BACT</name>
<evidence type="ECO:0000259" key="4">
    <source>
        <dbReference type="Pfam" id="PF01261"/>
    </source>
</evidence>
<dbReference type="AlphaFoldDB" id="A0AAQ3L638"/>
<keyword evidence="6" id="KW-1185">Reference proteome</keyword>
<comment type="similarity">
    <text evidence="2">Belongs to the hyi family.</text>
</comment>
<dbReference type="EMBL" id="CP136920">
    <property type="protein sequence ID" value="WOO39746.1"/>
    <property type="molecule type" value="Genomic_DNA"/>
</dbReference>
<accession>A0AAQ3L638</accession>
<sequence>MKISACLDTLFRQKPVLQSVKLCHKLGLDGFEFWRWDDSAIDQALIAKEETGLPVSAFCTLFTSLVDSKEHAAYLDGLEKSIVAAHRLNCKRLITQVGMVVPGLPRIQMRQNMVDGLGKCIPALSKADVTLLIEPLNPVDPPGAKYFLSHSDEAFSIVEELNSPHVKVLFDIYHQQVTEGRLYQNIFNNLDKIGHFHAAANPGRSEPHQGEINYAFIVKELESQGYNGYCGLEYFPTESVESGLKSFLDLVR</sequence>
<keyword evidence="1 2" id="KW-0413">Isomerase</keyword>
<dbReference type="InterPro" id="IPR026040">
    <property type="entry name" value="HyI-like"/>
</dbReference>
<dbReference type="SUPFAM" id="SSF51658">
    <property type="entry name" value="Xylose isomerase-like"/>
    <property type="match status" value="1"/>
</dbReference>